<dbReference type="SUPFAM" id="SSF48371">
    <property type="entry name" value="ARM repeat"/>
    <property type="match status" value="1"/>
</dbReference>
<dbReference type="GO" id="GO:0042162">
    <property type="term" value="F:telomeric DNA binding"/>
    <property type="evidence" value="ECO:0007669"/>
    <property type="project" value="TreeGrafter"/>
</dbReference>
<feature type="domain" description="Telomere length regulation protein conserved" evidence="5">
    <location>
        <begin position="488"/>
        <end position="597"/>
    </location>
</feature>
<dbReference type="PANTHER" id="PTHR15830">
    <property type="entry name" value="TELOMERE LENGTH REGULATION PROTEIN TEL2 FAMILY MEMBER"/>
    <property type="match status" value="1"/>
</dbReference>
<organism evidence="7 8">
    <name type="scientific">Hondaea fermentalgiana</name>
    <dbReference type="NCBI Taxonomy" id="2315210"/>
    <lineage>
        <taxon>Eukaryota</taxon>
        <taxon>Sar</taxon>
        <taxon>Stramenopiles</taxon>
        <taxon>Bigyra</taxon>
        <taxon>Labyrinthulomycetes</taxon>
        <taxon>Thraustochytrida</taxon>
        <taxon>Thraustochytriidae</taxon>
        <taxon>Hondaea</taxon>
    </lineage>
</organism>
<feature type="domain" description="TELO2 ARM repeat" evidence="6">
    <location>
        <begin position="265"/>
        <end position="361"/>
    </location>
</feature>
<dbReference type="InterPro" id="IPR038528">
    <property type="entry name" value="TEL2_C_sf"/>
</dbReference>
<protein>
    <submittedName>
        <fullName evidence="7">Telomere length regulation protein TEL2-like</fullName>
    </submittedName>
</protein>
<dbReference type="Pfam" id="PF10193">
    <property type="entry name" value="Telomere_reg-2"/>
    <property type="match status" value="1"/>
</dbReference>
<sequence>MEEARERVAALERARAAESSDGPLVTEAVAALRSLEVARHETASLDARWVSAFAALAARLLQILGAFEAVMNQDERQRMDRVYRVTLSQANEEIREEEEEETSPNAGARLAAFLACHRCLATVTREFIAKLVGIGRASAVAKAVLTGPDAKGVINSTLSTDAMSTLGLSLRETLWKALLSFGAGKLEQAGIDDPETLAAFAACVFPEALVKDPGHAQDFAFRKLLLRPRTVPRNVLWGLVRHMLHTSQNIGKFNDAPGKEIGVGKLFVERARHVASIWSDRAFVIGSDVETLSHVSGALYNVISLMDDKEISRSGLLPRVITGVQHYLEVAESKIRVLGMLIAVHISRTSSPGHALRFEEVDALQGFTYAPPGDAFYIASPVVEDGKSSEAEEPPDAVSNQTHSQSTLENLPGDDHVANEKVQAPAEKSYNIWEDSSDDDDDDGDDDDEEGNEANSEVDSDDEEGVADSRHQDKTVDDGPEVDPLLMPAYLHDAVQALQDDKDHVKFQTCLVGLADLIRRRPADLEVGAAELAHVLVHGENRFSMRGFAERRMEALVALVVEAPSAATGVLIAEATQERATFISLRTSALEALVQGAQALQKPPSATSSEHEGAKAVGTDLPVQQPVGRVTRRWGQRRRPLPAEHKSRFAGLAGSIFFFPLLNGGLGAINTPGMREPIVLAKFLYALGSILAAAQHAPDIARMGRALFRLLWGCREHDDAQVRRSALFALAQVLFVVPPSVLVNDDDWIANLGDAREWAAKVAARDTDPPCREQAGLLLRMLSPANSNVS</sequence>
<name>A0A2R5GDV4_9STRA</name>
<feature type="compositionally biased region" description="Polar residues" evidence="4">
    <location>
        <begin position="398"/>
        <end position="409"/>
    </location>
</feature>
<comment type="similarity">
    <text evidence="2">Belongs to the TEL2 family.</text>
</comment>
<gene>
    <name evidence="7" type="ORF">FCC1311_041312</name>
</gene>
<accession>A0A2R5GDV4</accession>
<reference evidence="7 8" key="1">
    <citation type="submission" date="2017-12" db="EMBL/GenBank/DDBJ databases">
        <title>Sequencing, de novo assembly and annotation of complete genome of a new Thraustochytrid species, strain FCC1311.</title>
        <authorList>
            <person name="Sedici K."/>
            <person name="Godart F."/>
            <person name="Aiese Cigliano R."/>
            <person name="Sanseverino W."/>
            <person name="Barakat M."/>
            <person name="Ortet P."/>
            <person name="Marechal E."/>
            <person name="Cagnac O."/>
            <person name="Amato A."/>
        </authorList>
    </citation>
    <scope>NUCLEOTIDE SEQUENCE [LARGE SCALE GENOMIC DNA]</scope>
</reference>
<dbReference type="InterPro" id="IPR057348">
    <property type="entry name" value="TELO2_ARM"/>
</dbReference>
<evidence type="ECO:0000256" key="4">
    <source>
        <dbReference type="SAM" id="MobiDB-lite"/>
    </source>
</evidence>
<comment type="caution">
    <text evidence="7">The sequence shown here is derived from an EMBL/GenBank/DDBJ whole genome shotgun (WGS) entry which is preliminary data.</text>
</comment>
<dbReference type="GO" id="GO:0051879">
    <property type="term" value="F:Hsp90 protein binding"/>
    <property type="evidence" value="ECO:0007669"/>
    <property type="project" value="TreeGrafter"/>
</dbReference>
<dbReference type="GO" id="GO:0005829">
    <property type="term" value="C:cytosol"/>
    <property type="evidence" value="ECO:0007669"/>
    <property type="project" value="TreeGrafter"/>
</dbReference>
<dbReference type="EMBL" id="BEYU01000037">
    <property type="protein sequence ID" value="GBG27908.1"/>
    <property type="molecule type" value="Genomic_DNA"/>
</dbReference>
<evidence type="ECO:0000256" key="1">
    <source>
        <dbReference type="ARBA" id="ARBA00004496"/>
    </source>
</evidence>
<evidence type="ECO:0000313" key="8">
    <source>
        <dbReference type="Proteomes" id="UP000241890"/>
    </source>
</evidence>
<dbReference type="Pfam" id="PF25320">
    <property type="entry name" value="TELO2_ARM"/>
    <property type="match status" value="1"/>
</dbReference>
<dbReference type="PANTHER" id="PTHR15830:SF10">
    <property type="entry name" value="TELOMERE LENGTH REGULATION PROTEIN TEL2 HOMOLOG"/>
    <property type="match status" value="1"/>
</dbReference>
<dbReference type="InParanoid" id="A0A2R5GDV4"/>
<dbReference type="Proteomes" id="UP000241890">
    <property type="component" value="Unassembled WGS sequence"/>
</dbReference>
<feature type="region of interest" description="Disordered" evidence="4">
    <location>
        <begin position="384"/>
        <end position="484"/>
    </location>
</feature>
<dbReference type="OrthoDB" id="49057at2759"/>
<dbReference type="AlphaFoldDB" id="A0A2R5GDV4"/>
<evidence type="ECO:0000259" key="5">
    <source>
        <dbReference type="Pfam" id="PF10193"/>
    </source>
</evidence>
<dbReference type="InterPro" id="IPR019337">
    <property type="entry name" value="Telomere_length_regulation_dom"/>
</dbReference>
<keyword evidence="8" id="KW-1185">Reference proteome</keyword>
<dbReference type="GO" id="GO:0051083">
    <property type="term" value="P:'de novo' cotranslational protein folding"/>
    <property type="evidence" value="ECO:0007669"/>
    <property type="project" value="TreeGrafter"/>
</dbReference>
<feature type="compositionally biased region" description="Acidic residues" evidence="4">
    <location>
        <begin position="435"/>
        <end position="466"/>
    </location>
</feature>
<dbReference type="InterPro" id="IPR051970">
    <property type="entry name" value="TEL2_Regulation"/>
</dbReference>
<evidence type="ECO:0000256" key="2">
    <source>
        <dbReference type="ARBA" id="ARBA00006133"/>
    </source>
</evidence>
<dbReference type="Gene3D" id="1.25.40.720">
    <property type="entry name" value="Telomere length regulation protein 2, C-terminal domain"/>
    <property type="match status" value="2"/>
</dbReference>
<dbReference type="InterPro" id="IPR016024">
    <property type="entry name" value="ARM-type_fold"/>
</dbReference>
<comment type="subcellular location">
    <subcellularLocation>
        <location evidence="1">Cytoplasm</location>
    </subcellularLocation>
</comment>
<feature type="compositionally biased region" description="Basic and acidic residues" evidence="4">
    <location>
        <begin position="467"/>
        <end position="477"/>
    </location>
</feature>
<evidence type="ECO:0000256" key="3">
    <source>
        <dbReference type="ARBA" id="ARBA00022490"/>
    </source>
</evidence>
<proteinExistence type="inferred from homology"/>
<evidence type="ECO:0000313" key="7">
    <source>
        <dbReference type="EMBL" id="GBG27908.1"/>
    </source>
</evidence>
<keyword evidence="3" id="KW-0963">Cytoplasm</keyword>
<evidence type="ECO:0000259" key="6">
    <source>
        <dbReference type="Pfam" id="PF25320"/>
    </source>
</evidence>